<feature type="compositionally biased region" description="Acidic residues" evidence="1">
    <location>
        <begin position="21"/>
        <end position="40"/>
    </location>
</feature>
<dbReference type="EMBL" id="DF837400">
    <property type="protein sequence ID" value="GAN11850.1"/>
    <property type="molecule type" value="Genomic_DNA"/>
</dbReference>
<protein>
    <submittedName>
        <fullName evidence="2">Uncharacterized protein</fullName>
    </submittedName>
</protein>
<accession>A0A0C9LZC4</accession>
<name>A0A0C9LZC4_9FUNG</name>
<gene>
    <name evidence="2" type="ORF">MAM1_1111d11464</name>
</gene>
<feature type="non-terminal residue" evidence="2">
    <location>
        <position position="1"/>
    </location>
</feature>
<proteinExistence type="predicted"/>
<sequence>EDQASAGSAGAEVVETEVVEVDVGDVNTEDENENEEEGEAESLGVFSNDEDRDTVYQDIGTSRVSDCPPNFQTLPNPSKLRGPSVHSPAITSHAAVATSSVTDDEPARKRTKTDMKKSLQIAVAAAFSKCDIIQSSNEEDY</sequence>
<evidence type="ECO:0000313" key="3">
    <source>
        <dbReference type="Proteomes" id="UP000053815"/>
    </source>
</evidence>
<keyword evidence="3" id="KW-1185">Reference proteome</keyword>
<reference evidence="2" key="1">
    <citation type="submission" date="2014-09" db="EMBL/GenBank/DDBJ databases">
        <title>Draft genome sequence of an oleaginous Mucoromycotina fungus Mucor ambiguus NBRC6742.</title>
        <authorList>
            <person name="Takeda I."/>
            <person name="Yamane N."/>
            <person name="Morita T."/>
            <person name="Tamano K."/>
            <person name="Machida M."/>
            <person name="Baker S."/>
            <person name="Koike H."/>
        </authorList>
    </citation>
    <scope>NUCLEOTIDE SEQUENCE</scope>
    <source>
        <strain evidence="2">NBRC 6742</strain>
    </source>
</reference>
<organism evidence="2">
    <name type="scientific">Mucor ambiguus</name>
    <dbReference type="NCBI Taxonomy" id="91626"/>
    <lineage>
        <taxon>Eukaryota</taxon>
        <taxon>Fungi</taxon>
        <taxon>Fungi incertae sedis</taxon>
        <taxon>Mucoromycota</taxon>
        <taxon>Mucoromycotina</taxon>
        <taxon>Mucoromycetes</taxon>
        <taxon>Mucorales</taxon>
        <taxon>Mucorineae</taxon>
        <taxon>Mucoraceae</taxon>
        <taxon>Mucor</taxon>
    </lineage>
</organism>
<dbReference type="Proteomes" id="UP000053815">
    <property type="component" value="Unassembled WGS sequence"/>
</dbReference>
<feature type="region of interest" description="Disordered" evidence="1">
    <location>
        <begin position="21"/>
        <end position="113"/>
    </location>
</feature>
<feature type="compositionally biased region" description="Polar residues" evidence="1">
    <location>
        <begin position="59"/>
        <end position="76"/>
    </location>
</feature>
<evidence type="ECO:0000256" key="1">
    <source>
        <dbReference type="SAM" id="MobiDB-lite"/>
    </source>
</evidence>
<evidence type="ECO:0000313" key="2">
    <source>
        <dbReference type="EMBL" id="GAN11850.1"/>
    </source>
</evidence>
<dbReference type="AlphaFoldDB" id="A0A0C9LZC4"/>